<evidence type="ECO:0000313" key="2">
    <source>
        <dbReference type="EMBL" id="KAG5564704.1"/>
    </source>
</evidence>
<sequence>MHEVQIWLDWRMEAEMWPQVEEETWRVEVRKSLYDNKLIMLEKVDLVGSRSDGGFQQQKLSVRRGGGNGGGGGDDDDVEEVTSSSFWTFARTVTTCTRRHDPDVTAAGGREGGVPLLLELLPGAVRDREFAGQEEGGRDGGVLGGDGGTEEVSGGGRGWRCTGWSSSGDVRR</sequence>
<keyword evidence="3" id="KW-1185">Reference proteome</keyword>
<accession>A0AAV6LK40</accession>
<feature type="region of interest" description="Disordered" evidence="1">
    <location>
        <begin position="129"/>
        <end position="172"/>
    </location>
</feature>
<dbReference type="EMBL" id="JACTNZ010000001">
    <property type="protein sequence ID" value="KAG5564704.1"/>
    <property type="molecule type" value="Genomic_DNA"/>
</dbReference>
<proteinExistence type="predicted"/>
<evidence type="ECO:0000256" key="1">
    <source>
        <dbReference type="SAM" id="MobiDB-lite"/>
    </source>
</evidence>
<evidence type="ECO:0000313" key="3">
    <source>
        <dbReference type="Proteomes" id="UP000823749"/>
    </source>
</evidence>
<feature type="compositionally biased region" description="Gly residues" evidence="1">
    <location>
        <begin position="139"/>
        <end position="158"/>
    </location>
</feature>
<feature type="region of interest" description="Disordered" evidence="1">
    <location>
        <begin position="57"/>
        <end position="80"/>
    </location>
</feature>
<protein>
    <submittedName>
        <fullName evidence="2">Uncharacterized protein</fullName>
    </submittedName>
</protein>
<name>A0AAV6LK40_9ERIC</name>
<dbReference type="AlphaFoldDB" id="A0AAV6LK40"/>
<gene>
    <name evidence="2" type="ORF">RHGRI_000783</name>
</gene>
<organism evidence="2 3">
    <name type="scientific">Rhododendron griersonianum</name>
    <dbReference type="NCBI Taxonomy" id="479676"/>
    <lineage>
        <taxon>Eukaryota</taxon>
        <taxon>Viridiplantae</taxon>
        <taxon>Streptophyta</taxon>
        <taxon>Embryophyta</taxon>
        <taxon>Tracheophyta</taxon>
        <taxon>Spermatophyta</taxon>
        <taxon>Magnoliopsida</taxon>
        <taxon>eudicotyledons</taxon>
        <taxon>Gunneridae</taxon>
        <taxon>Pentapetalae</taxon>
        <taxon>asterids</taxon>
        <taxon>Ericales</taxon>
        <taxon>Ericaceae</taxon>
        <taxon>Ericoideae</taxon>
        <taxon>Rhodoreae</taxon>
        <taxon>Rhododendron</taxon>
    </lineage>
</organism>
<dbReference type="Proteomes" id="UP000823749">
    <property type="component" value="Chromosome 1"/>
</dbReference>
<comment type="caution">
    <text evidence="2">The sequence shown here is derived from an EMBL/GenBank/DDBJ whole genome shotgun (WGS) entry which is preliminary data.</text>
</comment>
<reference evidence="2" key="1">
    <citation type="submission" date="2020-08" db="EMBL/GenBank/DDBJ databases">
        <title>Plant Genome Project.</title>
        <authorList>
            <person name="Zhang R.-G."/>
        </authorList>
    </citation>
    <scope>NUCLEOTIDE SEQUENCE</scope>
    <source>
        <strain evidence="2">WSP0</strain>
        <tissue evidence="2">Leaf</tissue>
    </source>
</reference>
<feature type="compositionally biased region" description="Basic and acidic residues" evidence="1">
    <location>
        <begin position="129"/>
        <end position="138"/>
    </location>
</feature>
<feature type="compositionally biased region" description="Polar residues" evidence="1">
    <location>
        <begin position="163"/>
        <end position="172"/>
    </location>
</feature>